<evidence type="ECO:0000256" key="1">
    <source>
        <dbReference type="SAM" id="MobiDB-lite"/>
    </source>
</evidence>
<name>A0A645EAN3_9ZZZZ</name>
<organism evidence="2">
    <name type="scientific">bioreactor metagenome</name>
    <dbReference type="NCBI Taxonomy" id="1076179"/>
    <lineage>
        <taxon>unclassified sequences</taxon>
        <taxon>metagenomes</taxon>
        <taxon>ecological metagenomes</taxon>
    </lineage>
</organism>
<reference evidence="2" key="1">
    <citation type="submission" date="2019-08" db="EMBL/GenBank/DDBJ databases">
        <authorList>
            <person name="Kucharzyk K."/>
            <person name="Murdoch R.W."/>
            <person name="Higgins S."/>
            <person name="Loffler F."/>
        </authorList>
    </citation>
    <scope>NUCLEOTIDE SEQUENCE</scope>
</reference>
<sequence>MTKKADSDGCHNKCFRKDADKGPYLEVINYPENRAGKGEYSVHFRSMYKKGERRNRHGENRKDRNNAFPCHNS</sequence>
<proteinExistence type="predicted"/>
<protein>
    <submittedName>
        <fullName evidence="2">Uncharacterized protein</fullName>
    </submittedName>
</protein>
<gene>
    <name evidence="2" type="ORF">SDC9_146050</name>
</gene>
<dbReference type="AlphaFoldDB" id="A0A645EAN3"/>
<accession>A0A645EAN3</accession>
<comment type="caution">
    <text evidence="2">The sequence shown here is derived from an EMBL/GenBank/DDBJ whole genome shotgun (WGS) entry which is preliminary data.</text>
</comment>
<evidence type="ECO:0000313" key="2">
    <source>
        <dbReference type="EMBL" id="MPM98860.1"/>
    </source>
</evidence>
<dbReference type="EMBL" id="VSSQ01044991">
    <property type="protein sequence ID" value="MPM98860.1"/>
    <property type="molecule type" value="Genomic_DNA"/>
</dbReference>
<feature type="region of interest" description="Disordered" evidence="1">
    <location>
        <begin position="48"/>
        <end position="73"/>
    </location>
</feature>